<keyword evidence="3" id="KW-1185">Reference proteome</keyword>
<gene>
    <name evidence="2" type="ORF">AB205_0203650</name>
</gene>
<proteinExistence type="predicted"/>
<name>A0A2G9S8G7_AQUCT</name>
<feature type="region of interest" description="Disordered" evidence="1">
    <location>
        <begin position="1"/>
        <end position="24"/>
    </location>
</feature>
<reference evidence="3" key="1">
    <citation type="journal article" date="2017" name="Nat. Commun.">
        <title>The North American bullfrog draft genome provides insight into hormonal regulation of long noncoding RNA.</title>
        <authorList>
            <person name="Hammond S.A."/>
            <person name="Warren R.L."/>
            <person name="Vandervalk B.P."/>
            <person name="Kucuk E."/>
            <person name="Khan H."/>
            <person name="Gibb E.A."/>
            <person name="Pandoh P."/>
            <person name="Kirk H."/>
            <person name="Zhao Y."/>
            <person name="Jones M."/>
            <person name="Mungall A.J."/>
            <person name="Coope R."/>
            <person name="Pleasance S."/>
            <person name="Moore R.A."/>
            <person name="Holt R.A."/>
            <person name="Round J.M."/>
            <person name="Ohora S."/>
            <person name="Walle B.V."/>
            <person name="Veldhoen N."/>
            <person name="Helbing C.C."/>
            <person name="Birol I."/>
        </authorList>
    </citation>
    <scope>NUCLEOTIDE SEQUENCE [LARGE SCALE GENOMIC DNA]</scope>
</reference>
<dbReference type="AlphaFoldDB" id="A0A2G9S8G7"/>
<dbReference type="EMBL" id="KV926187">
    <property type="protein sequence ID" value="PIO36442.1"/>
    <property type="molecule type" value="Genomic_DNA"/>
</dbReference>
<dbReference type="Proteomes" id="UP000228934">
    <property type="component" value="Unassembled WGS sequence"/>
</dbReference>
<evidence type="ECO:0000313" key="2">
    <source>
        <dbReference type="EMBL" id="PIO36442.1"/>
    </source>
</evidence>
<organism evidence="2 3">
    <name type="scientific">Aquarana catesbeiana</name>
    <name type="common">American bullfrog</name>
    <name type="synonym">Rana catesbeiana</name>
    <dbReference type="NCBI Taxonomy" id="8400"/>
    <lineage>
        <taxon>Eukaryota</taxon>
        <taxon>Metazoa</taxon>
        <taxon>Chordata</taxon>
        <taxon>Craniata</taxon>
        <taxon>Vertebrata</taxon>
        <taxon>Euteleostomi</taxon>
        <taxon>Amphibia</taxon>
        <taxon>Batrachia</taxon>
        <taxon>Anura</taxon>
        <taxon>Neobatrachia</taxon>
        <taxon>Ranoidea</taxon>
        <taxon>Ranidae</taxon>
        <taxon>Aquarana</taxon>
    </lineage>
</organism>
<evidence type="ECO:0000256" key="1">
    <source>
        <dbReference type="SAM" id="MobiDB-lite"/>
    </source>
</evidence>
<sequence>MRTPGPPPPPPADGEHKSQPGDVEEGEVVEINTTTTGDVQVVVPKSTQDAHSVSTCAICHQGISKYALKGGRGSSSQNSSR</sequence>
<protein>
    <submittedName>
        <fullName evidence="2">Uncharacterized protein</fullName>
    </submittedName>
</protein>
<accession>A0A2G9S8G7</accession>
<evidence type="ECO:0000313" key="3">
    <source>
        <dbReference type="Proteomes" id="UP000228934"/>
    </source>
</evidence>
<feature type="compositionally biased region" description="Pro residues" evidence="1">
    <location>
        <begin position="1"/>
        <end position="12"/>
    </location>
</feature>